<proteinExistence type="predicted"/>
<dbReference type="EMBL" id="VYWW01000001">
    <property type="protein sequence ID" value="KAA9324432.1"/>
    <property type="molecule type" value="Genomic_DNA"/>
</dbReference>
<name>A0A5N1IFK1_LACJE</name>
<gene>
    <name evidence="1" type="ORF">F6H94_00260</name>
</gene>
<dbReference type="AlphaFoldDB" id="A0A5N1IFK1"/>
<protein>
    <recommendedName>
        <fullName evidence="3">Phage capsid protein</fullName>
    </recommendedName>
</protein>
<evidence type="ECO:0008006" key="3">
    <source>
        <dbReference type="Google" id="ProtNLM"/>
    </source>
</evidence>
<comment type="caution">
    <text evidence="1">The sequence shown here is derived from an EMBL/GenBank/DDBJ whole genome shotgun (WGS) entry which is preliminary data.</text>
</comment>
<dbReference type="OrthoDB" id="2177420at2"/>
<dbReference type="RefSeq" id="WP_151141204.1">
    <property type="nucleotide sequence ID" value="NZ_VYWW01000001.1"/>
</dbReference>
<evidence type="ECO:0000313" key="2">
    <source>
        <dbReference type="Proteomes" id="UP000327236"/>
    </source>
</evidence>
<organism evidence="1 2">
    <name type="scientific">Lactobacillus jensenii</name>
    <dbReference type="NCBI Taxonomy" id="109790"/>
    <lineage>
        <taxon>Bacteria</taxon>
        <taxon>Bacillati</taxon>
        <taxon>Bacillota</taxon>
        <taxon>Bacilli</taxon>
        <taxon>Lactobacillales</taxon>
        <taxon>Lactobacillaceae</taxon>
        <taxon>Lactobacillus</taxon>
    </lineage>
</organism>
<dbReference type="Proteomes" id="UP000327236">
    <property type="component" value="Unassembled WGS sequence"/>
</dbReference>
<accession>A0A5N1IFK1</accession>
<reference evidence="1 2" key="1">
    <citation type="submission" date="2019-09" db="EMBL/GenBank/DDBJ databases">
        <title>Draft genome sequence assemblies of isolates from the urinary tract.</title>
        <authorList>
            <person name="Mores C.R."/>
            <person name="Putonti C."/>
            <person name="Wolfe A.J."/>
        </authorList>
    </citation>
    <scope>NUCLEOTIDE SEQUENCE [LARGE SCALE GENOMIC DNA]</scope>
    <source>
        <strain evidence="1 2">UMB246</strain>
    </source>
</reference>
<evidence type="ECO:0000313" key="1">
    <source>
        <dbReference type="EMBL" id="KAA9324432.1"/>
    </source>
</evidence>
<sequence length="291" mass="31129">MAVDANTIKTTDLVAQSIDFTEQFSQGLSTLLNVLGVTRKQALSQGSVIKFYKTEGTLASGDVAEGEIIPLSKVTRKEAGTQELKFNKWRKITTAEAIQKGGFNQAVQTTDQKLLRLVQDQVKSNWFNFLTTATGTTSTNGVGFQAAVANAIGQFNVVWEGYGVQPVAFINPLDVYAYLAQAPVSTQTAFGLNYIENFMGFSAVILSASVPAGKIYVTAPDNINLAYADLHGDLSGAFNFTTDQTGLIGVAHNELLNAMSYETVVTTASVLYPEISAGIIVSDIRTATASK</sequence>